<dbReference type="EMBL" id="KE647006">
    <property type="protein sequence ID" value="EQB62096.1"/>
    <property type="molecule type" value="Genomic_DNA"/>
</dbReference>
<evidence type="ECO:0000256" key="3">
    <source>
        <dbReference type="ARBA" id="ARBA00023155"/>
    </source>
</evidence>
<evidence type="ECO:0000313" key="9">
    <source>
        <dbReference type="Proteomes" id="UP000053780"/>
    </source>
</evidence>
<dbReference type="AlphaFoldDB" id="T0MG69"/>
<evidence type="ECO:0000256" key="5">
    <source>
        <dbReference type="PROSITE-ProRule" id="PRU00108"/>
    </source>
</evidence>
<gene>
    <name evidence="8" type="ORF">NAPIS_ORF00325</name>
</gene>
<reference evidence="8 9" key="1">
    <citation type="journal article" date="2013" name="BMC Genomics">
        <title>Genome sequencing and comparative genomics of honey bee microsporidia, Nosema apis reveal novel insights into host-parasite interactions.</title>
        <authorList>
            <person name="Chen Yp."/>
            <person name="Pettis J.S."/>
            <person name="Zhao Y."/>
            <person name="Liu X."/>
            <person name="Tallon L.J."/>
            <person name="Sadzewicz L.D."/>
            <person name="Li R."/>
            <person name="Zheng H."/>
            <person name="Huang S."/>
            <person name="Zhang X."/>
            <person name="Hamilton M.C."/>
            <person name="Pernal S.F."/>
            <person name="Melathopoulos A.P."/>
            <person name="Yan X."/>
            <person name="Evans J.D."/>
        </authorList>
    </citation>
    <scope>NUCLEOTIDE SEQUENCE [LARGE SCALE GENOMIC DNA]</scope>
    <source>
        <strain evidence="8 9">BRL 01</strain>
    </source>
</reference>
<feature type="domain" description="Homeobox" evidence="7">
    <location>
        <begin position="14"/>
        <end position="70"/>
    </location>
</feature>
<comment type="subcellular location">
    <subcellularLocation>
        <location evidence="1 5 6">Nucleus</location>
    </subcellularLocation>
</comment>
<dbReference type="HOGENOM" id="CLU_1005079_0_0_1"/>
<dbReference type="SUPFAM" id="SSF46689">
    <property type="entry name" value="Homeodomain-like"/>
    <property type="match status" value="1"/>
</dbReference>
<dbReference type="GO" id="GO:0030154">
    <property type="term" value="P:cell differentiation"/>
    <property type="evidence" value="ECO:0007669"/>
    <property type="project" value="TreeGrafter"/>
</dbReference>
<evidence type="ECO:0000256" key="2">
    <source>
        <dbReference type="ARBA" id="ARBA00023125"/>
    </source>
</evidence>
<keyword evidence="2 5" id="KW-0238">DNA-binding</keyword>
<dbReference type="InterPro" id="IPR001356">
    <property type="entry name" value="HD"/>
</dbReference>
<dbReference type="SMART" id="SM00389">
    <property type="entry name" value="HOX"/>
    <property type="match status" value="1"/>
</dbReference>
<evidence type="ECO:0000259" key="7">
    <source>
        <dbReference type="PROSITE" id="PS50071"/>
    </source>
</evidence>
<name>T0MG69_9MICR</name>
<dbReference type="Pfam" id="PF00046">
    <property type="entry name" value="Homeodomain"/>
    <property type="match status" value="1"/>
</dbReference>
<keyword evidence="4 5" id="KW-0539">Nucleus</keyword>
<dbReference type="VEuPathDB" id="MicrosporidiaDB:NAPIS_ORF00325"/>
<evidence type="ECO:0000256" key="1">
    <source>
        <dbReference type="ARBA" id="ARBA00004123"/>
    </source>
</evidence>
<dbReference type="GO" id="GO:0005634">
    <property type="term" value="C:nucleus"/>
    <property type="evidence" value="ECO:0007669"/>
    <property type="project" value="UniProtKB-SubCell"/>
</dbReference>
<evidence type="ECO:0000256" key="4">
    <source>
        <dbReference type="ARBA" id="ARBA00023242"/>
    </source>
</evidence>
<dbReference type="CDD" id="cd00086">
    <property type="entry name" value="homeodomain"/>
    <property type="match status" value="1"/>
</dbReference>
<dbReference type="Proteomes" id="UP000053780">
    <property type="component" value="Unassembled WGS sequence"/>
</dbReference>
<dbReference type="PROSITE" id="PS50071">
    <property type="entry name" value="HOMEOBOX_2"/>
    <property type="match status" value="1"/>
</dbReference>
<protein>
    <recommendedName>
        <fullName evidence="7">Homeobox domain-containing protein</fullName>
    </recommendedName>
</protein>
<dbReference type="PANTHER" id="PTHR24324:SF5">
    <property type="entry name" value="HEMATOPOIETICALLY-EXPRESSED HOMEOBOX PROTEIN HHEX"/>
    <property type="match status" value="1"/>
</dbReference>
<dbReference type="OrthoDB" id="6159439at2759"/>
<dbReference type="InterPro" id="IPR009057">
    <property type="entry name" value="Homeodomain-like_sf"/>
</dbReference>
<keyword evidence="3 5" id="KW-0371">Homeobox</keyword>
<organism evidence="8 9">
    <name type="scientific">Vairimorpha apis BRL 01</name>
    <dbReference type="NCBI Taxonomy" id="1037528"/>
    <lineage>
        <taxon>Eukaryota</taxon>
        <taxon>Fungi</taxon>
        <taxon>Fungi incertae sedis</taxon>
        <taxon>Microsporidia</taxon>
        <taxon>Nosematidae</taxon>
        <taxon>Vairimorpha</taxon>
    </lineage>
</organism>
<keyword evidence="9" id="KW-1185">Reference proteome</keyword>
<proteinExistence type="predicted"/>
<feature type="DNA-binding region" description="Homeobox" evidence="5">
    <location>
        <begin position="16"/>
        <end position="71"/>
    </location>
</feature>
<dbReference type="GO" id="GO:0006357">
    <property type="term" value="P:regulation of transcription by RNA polymerase II"/>
    <property type="evidence" value="ECO:0007669"/>
    <property type="project" value="TreeGrafter"/>
</dbReference>
<dbReference type="GO" id="GO:0000978">
    <property type="term" value="F:RNA polymerase II cis-regulatory region sequence-specific DNA binding"/>
    <property type="evidence" value="ECO:0007669"/>
    <property type="project" value="TreeGrafter"/>
</dbReference>
<evidence type="ECO:0000256" key="6">
    <source>
        <dbReference type="RuleBase" id="RU000682"/>
    </source>
</evidence>
<dbReference type="Gene3D" id="1.10.10.60">
    <property type="entry name" value="Homeodomain-like"/>
    <property type="match status" value="1"/>
</dbReference>
<evidence type="ECO:0000313" key="8">
    <source>
        <dbReference type="EMBL" id="EQB62096.1"/>
    </source>
</evidence>
<dbReference type="PANTHER" id="PTHR24324">
    <property type="entry name" value="HOMEOBOX PROTEIN HHEX"/>
    <property type="match status" value="1"/>
</dbReference>
<sequence length="277" mass="33954">MNTNNFEQDAFMIKHRKRTSKKQLEVLEKTFETCIRPDSKLRKKLGDQLNMTPRAVQIWFQNRRAKIKKINGEYKIKKKIDKKIVTNDFINYNMDNTENMSNSPLYNNCYPYYNQYNDNVIYYKDNYYSNNNMYNNMDNNLYKENINYKDNNLYKENVNYKDANLYKENINYKDSNIYSNIDNNVYTNMENNMYNNIDKNVYPVCEPMYYNKHQVDYPYNHYNYNNVHNGRYNNDVYYGGQMYDKTQFYNNEQGYPPQYDAYYYYDETNQENGKQEE</sequence>
<dbReference type="InterPro" id="IPR051000">
    <property type="entry name" value="Homeobox_DNA-bind_prot"/>
</dbReference>
<accession>T0MG69</accession>